<sequence>MKKNRRILWIVRAEREVFKGRERKHEKDQWRFSHRKEVFPAISGTLGMGRILSGQHSTSSGYLTSGILSADIPSPPDISHLEFSPPTFHLLPDISHPEFYPPTFHLLRVSHIRNSVRPTFHLLRISHIWNSVRRHSTSSGYLTFGILFGQRSISSRYLTSEILSANVPPSPDISHPEFCPPTFHLLRIFHIRRLTPDGIGGRFNFPGQTCPDPQIALTRRASAADNSKALLSMEFSLLPRYALSLTRFQKFYRDVCY</sequence>
<gene>
    <name evidence="1" type="ORF">VITISV_019808</name>
</gene>
<proteinExistence type="predicted"/>
<reference evidence="1" key="1">
    <citation type="journal article" date="2007" name="PLoS ONE">
        <title>The first genome sequence of an elite grapevine cultivar (Pinot noir Vitis vinifera L.): coping with a highly heterozygous genome.</title>
        <authorList>
            <person name="Velasco R."/>
            <person name="Zharkikh A."/>
            <person name="Troggio M."/>
            <person name="Cartwright D.A."/>
            <person name="Cestaro A."/>
            <person name="Pruss D."/>
            <person name="Pindo M."/>
            <person name="FitzGerald L.M."/>
            <person name="Vezzulli S."/>
            <person name="Reid J."/>
            <person name="Malacarne G."/>
            <person name="Iliev D."/>
            <person name="Coppola G."/>
            <person name="Wardell B."/>
            <person name="Micheletti D."/>
            <person name="Macalma T."/>
            <person name="Facci M."/>
            <person name="Mitchell J.T."/>
            <person name="Perazzolli M."/>
            <person name="Eldredge G."/>
            <person name="Gatto P."/>
            <person name="Oyzerski R."/>
            <person name="Moretto M."/>
            <person name="Gutin N."/>
            <person name="Stefanini M."/>
            <person name="Chen Y."/>
            <person name="Segala C."/>
            <person name="Davenport C."/>
            <person name="Dematte L."/>
            <person name="Mraz A."/>
            <person name="Battilana J."/>
            <person name="Stormo K."/>
            <person name="Costa F."/>
            <person name="Tao Q."/>
            <person name="Si-Ammour A."/>
            <person name="Harkins T."/>
            <person name="Lackey A."/>
            <person name="Perbost C."/>
            <person name="Taillon B."/>
            <person name="Stella A."/>
            <person name="Solovyev V."/>
            <person name="Fawcett J.A."/>
            <person name="Sterck L."/>
            <person name="Vandepoele K."/>
            <person name="Grando S.M."/>
            <person name="Toppo S."/>
            <person name="Moser C."/>
            <person name="Lanchbury J."/>
            <person name="Bogden R."/>
            <person name="Skolnick M."/>
            <person name="Sgaramella V."/>
            <person name="Bhatnagar S.K."/>
            <person name="Fontana P."/>
            <person name="Gutin A."/>
            <person name="Van de Peer Y."/>
            <person name="Salamini F."/>
            <person name="Viola R."/>
        </authorList>
    </citation>
    <scope>NUCLEOTIDE SEQUENCE</scope>
</reference>
<dbReference type="EMBL" id="AM447042">
    <property type="protein sequence ID" value="CAN80798.1"/>
    <property type="molecule type" value="Genomic_DNA"/>
</dbReference>
<accession>A5B583</accession>
<protein>
    <submittedName>
        <fullName evidence="1">Uncharacterized protein</fullName>
    </submittedName>
</protein>
<evidence type="ECO:0000313" key="1">
    <source>
        <dbReference type="EMBL" id="CAN80798.1"/>
    </source>
</evidence>
<organism evidence="1">
    <name type="scientific">Vitis vinifera</name>
    <name type="common">Grape</name>
    <dbReference type="NCBI Taxonomy" id="29760"/>
    <lineage>
        <taxon>Eukaryota</taxon>
        <taxon>Viridiplantae</taxon>
        <taxon>Streptophyta</taxon>
        <taxon>Embryophyta</taxon>
        <taxon>Tracheophyta</taxon>
        <taxon>Spermatophyta</taxon>
        <taxon>Magnoliopsida</taxon>
        <taxon>eudicotyledons</taxon>
        <taxon>Gunneridae</taxon>
        <taxon>Pentapetalae</taxon>
        <taxon>rosids</taxon>
        <taxon>Vitales</taxon>
        <taxon>Vitaceae</taxon>
        <taxon>Viteae</taxon>
        <taxon>Vitis</taxon>
    </lineage>
</organism>
<dbReference type="AlphaFoldDB" id="A5B583"/>
<name>A5B583_VITVI</name>